<keyword evidence="2" id="KW-1185">Reference proteome</keyword>
<dbReference type="AlphaFoldDB" id="G6AHV1"/>
<gene>
    <name evidence="1" type="ORF">HMPREF9138_01678</name>
</gene>
<comment type="caution">
    <text evidence="1">The sequence shown here is derived from an EMBL/GenBank/DDBJ whole genome shotgun (WGS) entry which is preliminary data.</text>
</comment>
<reference evidence="1 2" key="1">
    <citation type="submission" date="2011-10" db="EMBL/GenBank/DDBJ databases">
        <title>The Genome Sequence of Prevotella histicola F0411.</title>
        <authorList>
            <consortium name="The Broad Institute Genome Sequencing Platform"/>
            <person name="Earl A."/>
            <person name="Ward D."/>
            <person name="Feldgarden M."/>
            <person name="Gevers D."/>
            <person name="Izard J."/>
            <person name="Ganesan A."/>
            <person name="Blanton J.M."/>
            <person name="Baranova O.V."/>
            <person name="Tanner A.C."/>
            <person name="Mathney J.M.J."/>
            <person name="Dewhirst F.E."/>
            <person name="Young S.K."/>
            <person name="Zeng Q."/>
            <person name="Gargeya S."/>
            <person name="Fitzgerald M."/>
            <person name="Haas B."/>
            <person name="Abouelleil A."/>
            <person name="Alvarado L."/>
            <person name="Arachchi H.M."/>
            <person name="Berlin A."/>
            <person name="Brown A."/>
            <person name="Chapman S.B."/>
            <person name="Chen Z."/>
            <person name="Dunbar C."/>
            <person name="Freedman E."/>
            <person name="Gearin G."/>
            <person name="Gellesch M."/>
            <person name="Goldberg J."/>
            <person name="Griggs A."/>
            <person name="Gujja S."/>
            <person name="Heiman D."/>
            <person name="Howarth C."/>
            <person name="Larson L."/>
            <person name="Lui A."/>
            <person name="MacDonald P.J.P."/>
            <person name="Montmayeur A."/>
            <person name="Murphy C."/>
            <person name="Neiman D."/>
            <person name="Pearson M."/>
            <person name="Priest M."/>
            <person name="Roberts A."/>
            <person name="Saif S."/>
            <person name="Shea T."/>
            <person name="Shenoy N."/>
            <person name="Sisk P."/>
            <person name="Stolte C."/>
            <person name="Sykes S."/>
            <person name="Wortman J."/>
            <person name="Nusbaum C."/>
            <person name="Birren B."/>
        </authorList>
    </citation>
    <scope>NUCLEOTIDE SEQUENCE [LARGE SCALE GENOMIC DNA]</scope>
    <source>
        <strain evidence="1 2">F0411</strain>
    </source>
</reference>
<evidence type="ECO:0000313" key="2">
    <source>
        <dbReference type="Proteomes" id="UP000004597"/>
    </source>
</evidence>
<evidence type="ECO:0000313" key="1">
    <source>
        <dbReference type="EMBL" id="EHG15824.1"/>
    </source>
</evidence>
<sequence length="115" mass="13593">MVISEDCCSYHSDRFSSYTINNRHDYPCKDTKLFYIRKYNSQTFYKIRTLTQSGTRKGVLTTMPIHPTSYNDQFRVLWNYLHCAMRLCITQEIESDVIFACRNIDVTTLKGDIIQ</sequence>
<dbReference type="EMBL" id="AFXP01000016">
    <property type="protein sequence ID" value="EHG15824.1"/>
    <property type="molecule type" value="Genomic_DNA"/>
</dbReference>
<name>G6AHV1_9BACT</name>
<accession>G6AHV1</accession>
<organism evidence="1 2">
    <name type="scientific">Prevotella histicola F0411</name>
    <dbReference type="NCBI Taxonomy" id="857291"/>
    <lineage>
        <taxon>Bacteria</taxon>
        <taxon>Pseudomonadati</taxon>
        <taxon>Bacteroidota</taxon>
        <taxon>Bacteroidia</taxon>
        <taxon>Bacteroidales</taxon>
        <taxon>Prevotellaceae</taxon>
        <taxon>Prevotella</taxon>
    </lineage>
</organism>
<dbReference type="Proteomes" id="UP000004597">
    <property type="component" value="Unassembled WGS sequence"/>
</dbReference>
<proteinExistence type="predicted"/>
<protein>
    <submittedName>
        <fullName evidence="1">Uncharacterized protein</fullName>
    </submittedName>
</protein>
<dbReference type="HOGENOM" id="CLU_2106773_0_0_10"/>